<evidence type="ECO:0000259" key="12">
    <source>
        <dbReference type="Pfam" id="PF11471"/>
    </source>
</evidence>
<keyword evidence="9" id="KW-0472">Membrane</keyword>
<dbReference type="Pfam" id="PF11471">
    <property type="entry name" value="Sugarporin_N"/>
    <property type="match status" value="1"/>
</dbReference>
<protein>
    <submittedName>
        <fullName evidence="13">Sucrose porin</fullName>
    </submittedName>
</protein>
<dbReference type="InterPro" id="IPR021570">
    <property type="entry name" value="LamB-type_porin_N_dom"/>
</dbReference>
<comment type="subcellular location">
    <subcellularLocation>
        <location evidence="1">Cell outer membrane</location>
        <topology evidence="1">Multi-pass membrane protein</topology>
    </subcellularLocation>
</comment>
<evidence type="ECO:0000256" key="6">
    <source>
        <dbReference type="ARBA" id="ARBA00022729"/>
    </source>
</evidence>
<sequence length="561" mass="62495">MRHQSPEKTTPCKALHTLHTSEKIRINMRISLISAAVCCALFSAYGASAAPLSVEQRLAQLEARLNHAEQEAGEAKRQAQQAELRTSAAEQRAAAAEKQVQTLSQRTDATEQKQQAADKQLAKTRLSDGFEFNAYARSGMLVNSHGKGARGGPGISPASSLNGDAHVGRLGNEKDNYVELSFGKKITFSDGSWAHFKTMLADGATNPDPWVQDNDSHHLNVRQLYVEMGNFADFSGPFRNASIWAGKRFDRDNFDIHFTDSDIMFLGGTGGGINDVNWNSALRGDYSVYARSFGDLGSDNYEDNDIQNLMFTANHFWNNWQLMTTAMTAQGNDSLKDNTSTTGSYALRSDNTAKNGYYAMLAYHDKQRFYGLAPGVSESALQYGGGLGAEARQPGSDGDLTENAKSLRFASYGILPLGKNWQLAPSVIAQHSEDRYRDGDRYDWATFNLRVSQGITRNFALLYEASWQYMDLNPHGRTYRYDSGVHQYQAVSGDFYKLTFAPTFKVGDVLDIKARPEIRFFVTWMNWDKDLERYAINDDFGSKGFTAGGNWNFGVQTEIWF</sequence>
<dbReference type="GO" id="GO:0009279">
    <property type="term" value="C:cell outer membrane"/>
    <property type="evidence" value="ECO:0007669"/>
    <property type="project" value="UniProtKB-SubCell"/>
</dbReference>
<feature type="domain" description="LamB-type porin N-terminal" evidence="12">
    <location>
        <begin position="53"/>
        <end position="83"/>
    </location>
</feature>
<feature type="compositionally biased region" description="Low complexity" evidence="11">
    <location>
        <begin position="88"/>
        <end position="97"/>
    </location>
</feature>
<keyword evidence="4" id="KW-1134">Transmembrane beta strand</keyword>
<dbReference type="EMBL" id="FZTC01000019">
    <property type="protein sequence ID" value="SNU35488.1"/>
    <property type="molecule type" value="Genomic_DNA"/>
</dbReference>
<dbReference type="PANTHER" id="PTHR38762">
    <property type="entry name" value="CRYPTIC OUTER MEMBRANE PORIN BGLH-RELATED"/>
    <property type="match status" value="1"/>
</dbReference>
<keyword evidence="6" id="KW-0732">Signal</keyword>
<evidence type="ECO:0000256" key="2">
    <source>
        <dbReference type="ARBA" id="ARBA00007055"/>
    </source>
</evidence>
<gene>
    <name evidence="13" type="primary">scrY</name>
    <name evidence="13" type="ORF">KOSB73_260212</name>
</gene>
<evidence type="ECO:0000256" key="8">
    <source>
        <dbReference type="ARBA" id="ARBA00023114"/>
    </source>
</evidence>
<dbReference type="PANTHER" id="PTHR38762:SF1">
    <property type="entry name" value="CRYPTIC OUTER MEMBRANE PORIN BGLH-RELATED"/>
    <property type="match status" value="1"/>
</dbReference>
<keyword evidence="7" id="KW-0406">Ion transport</keyword>
<dbReference type="GO" id="GO:0015144">
    <property type="term" value="F:carbohydrate transmembrane transporter activity"/>
    <property type="evidence" value="ECO:0007669"/>
    <property type="project" value="TreeGrafter"/>
</dbReference>
<proteinExistence type="inferred from homology"/>
<organism evidence="13 14">
    <name type="scientific">Klebsiella grimontii</name>
    <dbReference type="NCBI Taxonomy" id="2058152"/>
    <lineage>
        <taxon>Bacteria</taxon>
        <taxon>Pseudomonadati</taxon>
        <taxon>Pseudomonadota</taxon>
        <taxon>Gammaproteobacteria</taxon>
        <taxon>Enterobacterales</taxon>
        <taxon>Enterobacteriaceae</taxon>
        <taxon>Klebsiella/Raoultella group</taxon>
        <taxon>Klebsiella</taxon>
    </lineage>
</organism>
<keyword evidence="3" id="KW-0813">Transport</keyword>
<accession>A0A285B3N2</accession>
<evidence type="ECO:0000313" key="13">
    <source>
        <dbReference type="EMBL" id="SNU35488.1"/>
    </source>
</evidence>
<keyword evidence="10" id="KW-0998">Cell outer membrane</keyword>
<feature type="region of interest" description="Disordered" evidence="11">
    <location>
        <begin position="69"/>
        <end position="119"/>
    </location>
</feature>
<reference evidence="14" key="1">
    <citation type="submission" date="2017-08" db="EMBL/GenBank/DDBJ databases">
        <authorList>
            <person name="Brisse S."/>
        </authorList>
    </citation>
    <scope>NUCLEOTIDE SEQUENCE [LARGE SCALE GENOMIC DNA]</scope>
    <source>
        <strain evidence="14">06D021</strain>
    </source>
</reference>
<evidence type="ECO:0000256" key="3">
    <source>
        <dbReference type="ARBA" id="ARBA00022448"/>
    </source>
</evidence>
<comment type="similarity">
    <text evidence="2">Belongs to the porin LamB (TC 1.B.3) family.</text>
</comment>
<dbReference type="InterPro" id="IPR003192">
    <property type="entry name" value="Porin_LamB"/>
</dbReference>
<name>A0A285B3N2_9ENTR</name>
<dbReference type="InterPro" id="IPR036998">
    <property type="entry name" value="Porin_LamB_sf"/>
</dbReference>
<evidence type="ECO:0000256" key="4">
    <source>
        <dbReference type="ARBA" id="ARBA00022452"/>
    </source>
</evidence>
<evidence type="ECO:0000256" key="10">
    <source>
        <dbReference type="ARBA" id="ARBA00023237"/>
    </source>
</evidence>
<dbReference type="GO" id="GO:0015288">
    <property type="term" value="F:porin activity"/>
    <property type="evidence" value="ECO:0007669"/>
    <property type="project" value="UniProtKB-KW"/>
</dbReference>
<dbReference type="SUPFAM" id="SSF56935">
    <property type="entry name" value="Porins"/>
    <property type="match status" value="1"/>
</dbReference>
<evidence type="ECO:0000313" key="14">
    <source>
        <dbReference type="Proteomes" id="UP000220639"/>
    </source>
</evidence>
<keyword evidence="5" id="KW-0812">Transmembrane</keyword>
<dbReference type="GO" id="GO:0046930">
    <property type="term" value="C:pore complex"/>
    <property type="evidence" value="ECO:0007669"/>
    <property type="project" value="UniProtKB-KW"/>
</dbReference>
<evidence type="ECO:0000256" key="7">
    <source>
        <dbReference type="ARBA" id="ARBA00023065"/>
    </source>
</evidence>
<evidence type="ECO:0000256" key="1">
    <source>
        <dbReference type="ARBA" id="ARBA00004571"/>
    </source>
</evidence>
<dbReference type="GO" id="GO:0006811">
    <property type="term" value="P:monoatomic ion transport"/>
    <property type="evidence" value="ECO:0007669"/>
    <property type="project" value="UniProtKB-KW"/>
</dbReference>
<dbReference type="Pfam" id="PF02264">
    <property type="entry name" value="LamB"/>
    <property type="match status" value="1"/>
</dbReference>
<dbReference type="InterPro" id="IPR050286">
    <property type="entry name" value="G_neg_Bact_CarbUptk_Porin"/>
</dbReference>
<dbReference type="SUPFAM" id="SSF57997">
    <property type="entry name" value="Tropomyosin"/>
    <property type="match status" value="1"/>
</dbReference>
<evidence type="ECO:0000256" key="9">
    <source>
        <dbReference type="ARBA" id="ARBA00023136"/>
    </source>
</evidence>
<dbReference type="Gene3D" id="2.40.170.10">
    <property type="entry name" value="Porin, LamB type"/>
    <property type="match status" value="1"/>
</dbReference>
<evidence type="ECO:0000256" key="11">
    <source>
        <dbReference type="SAM" id="MobiDB-lite"/>
    </source>
</evidence>
<keyword evidence="8" id="KW-0626">Porin</keyword>
<dbReference type="AlphaFoldDB" id="A0A285B3N2"/>
<evidence type="ECO:0000256" key="5">
    <source>
        <dbReference type="ARBA" id="ARBA00022692"/>
    </source>
</evidence>
<dbReference type="GO" id="GO:0015774">
    <property type="term" value="P:polysaccharide transport"/>
    <property type="evidence" value="ECO:0007669"/>
    <property type="project" value="TreeGrafter"/>
</dbReference>
<dbReference type="Proteomes" id="UP000220639">
    <property type="component" value="Unassembled WGS sequence"/>
</dbReference>